<dbReference type="KEGG" id="esa:ESA_01037"/>
<proteinExistence type="predicted"/>
<evidence type="ECO:0000313" key="1">
    <source>
        <dbReference type="EMBL" id="ABU76306.1"/>
    </source>
</evidence>
<evidence type="ECO:0000313" key="2">
    <source>
        <dbReference type="Proteomes" id="UP000000260"/>
    </source>
</evidence>
<gene>
    <name evidence="1" type="ordered locus">ESA_01037</name>
</gene>
<accession>A7MLP3</accession>
<protein>
    <submittedName>
        <fullName evidence="1">Uncharacterized protein</fullName>
    </submittedName>
</protein>
<sequence length="131" mass="14805">MRSNLNKPSACQRRKKPFQPGAVFFLGLRIPLKEHIIHADFCALRVEHRRRDLRGLNIAAPVADRIETVELDPHAQLAGRQGLLQFIKRAPQTERQRHQEERAGLAYGFSTSAAEVVRSSACLRRRACTGP</sequence>
<dbReference type="EMBL" id="CP000783">
    <property type="protein sequence ID" value="ABU76306.1"/>
    <property type="molecule type" value="Genomic_DNA"/>
</dbReference>
<organism evidence="1 2">
    <name type="scientific">Cronobacter sakazakii (strain ATCC BAA-894)</name>
    <name type="common">Enterobacter sakazakii</name>
    <dbReference type="NCBI Taxonomy" id="290339"/>
    <lineage>
        <taxon>Bacteria</taxon>
        <taxon>Pseudomonadati</taxon>
        <taxon>Pseudomonadota</taxon>
        <taxon>Gammaproteobacteria</taxon>
        <taxon>Enterobacterales</taxon>
        <taxon>Enterobacteriaceae</taxon>
        <taxon>Cronobacter</taxon>
    </lineage>
</organism>
<dbReference type="Proteomes" id="UP000000260">
    <property type="component" value="Chromosome"/>
</dbReference>
<dbReference type="HOGENOM" id="CLU_1934532_0_0_6"/>
<name>A7MLP3_CROS8</name>
<dbReference type="AlphaFoldDB" id="A7MLP3"/>
<keyword evidence="2" id="KW-1185">Reference proteome</keyword>
<reference evidence="1 2" key="1">
    <citation type="journal article" date="2010" name="PLoS ONE">
        <title>Genome sequence of Cronobacter sakazakii BAA-894 and comparative genomic hybridization analysis with other Cronobacter species.</title>
        <authorList>
            <person name="Kucerova E."/>
            <person name="Clifton S.W."/>
            <person name="Xia X.Q."/>
            <person name="Long F."/>
            <person name="Porwollik S."/>
            <person name="Fulton L."/>
            <person name="Fronick C."/>
            <person name="Minx P."/>
            <person name="Kyung K."/>
            <person name="Warren W."/>
            <person name="Fulton R."/>
            <person name="Feng D."/>
            <person name="Wollam A."/>
            <person name="Shah N."/>
            <person name="Bhonagiri V."/>
            <person name="Nash W.E."/>
            <person name="Hallsworth-Pepin K."/>
            <person name="Wilson R.K."/>
            <person name="McClelland M."/>
            <person name="Forsythe S.J."/>
        </authorList>
    </citation>
    <scope>NUCLEOTIDE SEQUENCE [LARGE SCALE GENOMIC DNA]</scope>
    <source>
        <strain evidence="1 2">ATCC BAA-894</strain>
    </source>
</reference>